<name>A0A1H3E6C5_9RHOB</name>
<sequence length="62" mass="6235">MTLFNAVSTRALGRILLPGVLLAALGAAACAPVAPPVSKDVAGSLAPQQIPAYPTGYGPKKY</sequence>
<keyword evidence="1" id="KW-0732">Signal</keyword>
<gene>
    <name evidence="2" type="ORF">SAMN05444336_10988</name>
</gene>
<keyword evidence="3" id="KW-1185">Reference proteome</keyword>
<protein>
    <recommendedName>
        <fullName evidence="4">Lipoprotein-attachment site-containing protein</fullName>
    </recommendedName>
</protein>
<feature type="signal peptide" evidence="1">
    <location>
        <begin position="1"/>
        <end position="23"/>
    </location>
</feature>
<evidence type="ECO:0000313" key="2">
    <source>
        <dbReference type="EMBL" id="SDX74231.1"/>
    </source>
</evidence>
<feature type="chain" id="PRO_5011552760" description="Lipoprotein-attachment site-containing protein" evidence="1">
    <location>
        <begin position="24"/>
        <end position="62"/>
    </location>
</feature>
<evidence type="ECO:0000313" key="3">
    <source>
        <dbReference type="Proteomes" id="UP000199118"/>
    </source>
</evidence>
<reference evidence="2 3" key="1">
    <citation type="submission" date="2016-10" db="EMBL/GenBank/DDBJ databases">
        <authorList>
            <person name="de Groot N.N."/>
        </authorList>
    </citation>
    <scope>NUCLEOTIDE SEQUENCE [LARGE SCALE GENOMIC DNA]</scope>
    <source>
        <strain evidence="2 3">DSM 17890</strain>
    </source>
</reference>
<dbReference type="EMBL" id="FNMZ01000009">
    <property type="protein sequence ID" value="SDX74231.1"/>
    <property type="molecule type" value="Genomic_DNA"/>
</dbReference>
<dbReference type="RefSeq" id="WP_092684476.1">
    <property type="nucleotide sequence ID" value="NZ_FNMZ01000009.1"/>
</dbReference>
<evidence type="ECO:0008006" key="4">
    <source>
        <dbReference type="Google" id="ProtNLM"/>
    </source>
</evidence>
<accession>A0A1H3E6C5</accession>
<evidence type="ECO:0000256" key="1">
    <source>
        <dbReference type="SAM" id="SignalP"/>
    </source>
</evidence>
<dbReference type="AlphaFoldDB" id="A0A1H3E6C5"/>
<organism evidence="2 3">
    <name type="scientific">Albimonas donghaensis</name>
    <dbReference type="NCBI Taxonomy" id="356660"/>
    <lineage>
        <taxon>Bacteria</taxon>
        <taxon>Pseudomonadati</taxon>
        <taxon>Pseudomonadota</taxon>
        <taxon>Alphaproteobacteria</taxon>
        <taxon>Rhodobacterales</taxon>
        <taxon>Paracoccaceae</taxon>
        <taxon>Albimonas</taxon>
    </lineage>
</organism>
<dbReference type="Proteomes" id="UP000199118">
    <property type="component" value="Unassembled WGS sequence"/>
</dbReference>
<proteinExistence type="predicted"/>